<evidence type="ECO:0000313" key="2">
    <source>
        <dbReference type="Proteomes" id="UP000268014"/>
    </source>
</evidence>
<name>A0A0N4WQR8_HAEPC</name>
<evidence type="ECO:0000313" key="3">
    <source>
        <dbReference type="WBParaSite" id="HPLM_0001379101-mRNA-1"/>
    </source>
</evidence>
<proteinExistence type="predicted"/>
<accession>A0A0N4WQR8</accession>
<dbReference type="Proteomes" id="UP000268014">
    <property type="component" value="Unassembled WGS sequence"/>
</dbReference>
<organism evidence="3">
    <name type="scientific">Haemonchus placei</name>
    <name type="common">Barber's pole worm</name>
    <dbReference type="NCBI Taxonomy" id="6290"/>
    <lineage>
        <taxon>Eukaryota</taxon>
        <taxon>Metazoa</taxon>
        <taxon>Ecdysozoa</taxon>
        <taxon>Nematoda</taxon>
        <taxon>Chromadorea</taxon>
        <taxon>Rhabditida</taxon>
        <taxon>Rhabditina</taxon>
        <taxon>Rhabditomorpha</taxon>
        <taxon>Strongyloidea</taxon>
        <taxon>Trichostrongylidae</taxon>
        <taxon>Haemonchus</taxon>
    </lineage>
</organism>
<evidence type="ECO:0000313" key="1">
    <source>
        <dbReference type="EMBL" id="VDO50589.1"/>
    </source>
</evidence>
<dbReference type="WBParaSite" id="HPLM_0001379101-mRNA-1">
    <property type="protein sequence ID" value="HPLM_0001379101-mRNA-1"/>
    <property type="gene ID" value="HPLM_0001379101"/>
</dbReference>
<gene>
    <name evidence="1" type="ORF">HPLM_LOCUS13783</name>
</gene>
<dbReference type="EMBL" id="UZAF01018338">
    <property type="protein sequence ID" value="VDO50589.1"/>
    <property type="molecule type" value="Genomic_DNA"/>
</dbReference>
<sequence length="51" mass="5779">MLFVHQRDLQSLLSSVFFLALMLSQVSFVRKMAFITEVLALEVPSSADNFT</sequence>
<reference evidence="1 2" key="2">
    <citation type="submission" date="2018-11" db="EMBL/GenBank/DDBJ databases">
        <authorList>
            <consortium name="Pathogen Informatics"/>
        </authorList>
    </citation>
    <scope>NUCLEOTIDE SEQUENCE [LARGE SCALE GENOMIC DNA]</scope>
    <source>
        <strain evidence="1 2">MHpl1</strain>
    </source>
</reference>
<keyword evidence="2" id="KW-1185">Reference proteome</keyword>
<dbReference type="AlphaFoldDB" id="A0A0N4WQR8"/>
<protein>
    <submittedName>
        <fullName evidence="3">Secreted protein</fullName>
    </submittedName>
</protein>
<reference evidence="3" key="1">
    <citation type="submission" date="2017-02" db="UniProtKB">
        <authorList>
            <consortium name="WormBaseParasite"/>
        </authorList>
    </citation>
    <scope>IDENTIFICATION</scope>
</reference>